<dbReference type="GO" id="GO:0006935">
    <property type="term" value="P:chemotaxis"/>
    <property type="evidence" value="ECO:0007669"/>
    <property type="project" value="UniProtKB-UniRule"/>
</dbReference>
<gene>
    <name evidence="6" type="ORF">Daura_24135</name>
</gene>
<dbReference type="PANTHER" id="PTHR42872:SF6">
    <property type="entry name" value="PROTEIN-GLUTAMATE METHYLESTERASE_PROTEIN-GLUTAMINE GLUTAMINASE"/>
    <property type="match status" value="1"/>
</dbReference>
<evidence type="ECO:0000256" key="1">
    <source>
        <dbReference type="ARBA" id="ARBA00022801"/>
    </source>
</evidence>
<dbReference type="InterPro" id="IPR011247">
    <property type="entry name" value="Chemotax_prot-Glu_Me-esterase"/>
</dbReference>
<comment type="catalytic activity">
    <reaction evidence="3">
        <text>[protein]-L-glutamate 5-O-methyl ester + H2O = L-glutamyl-[protein] + methanol + H(+)</text>
        <dbReference type="Rhea" id="RHEA:23236"/>
        <dbReference type="Rhea" id="RHEA-COMP:10208"/>
        <dbReference type="Rhea" id="RHEA-COMP:10311"/>
        <dbReference type="ChEBI" id="CHEBI:15377"/>
        <dbReference type="ChEBI" id="CHEBI:15378"/>
        <dbReference type="ChEBI" id="CHEBI:17790"/>
        <dbReference type="ChEBI" id="CHEBI:29973"/>
        <dbReference type="ChEBI" id="CHEBI:82795"/>
        <dbReference type="EC" id="3.1.1.61"/>
    </reaction>
</comment>
<feature type="domain" description="CheB-type methylesterase" evidence="5">
    <location>
        <begin position="1"/>
        <end position="190"/>
    </location>
</feature>
<dbReference type="InterPro" id="IPR000673">
    <property type="entry name" value="Sig_transdc_resp-reg_Me-estase"/>
</dbReference>
<feature type="active site" evidence="4">
    <location>
        <position position="40"/>
    </location>
</feature>
<dbReference type="RefSeq" id="WP_033361912.1">
    <property type="nucleotide sequence ID" value="NZ_CP073767.1"/>
</dbReference>
<dbReference type="OrthoDB" id="9791760at2"/>
<dbReference type="GO" id="GO:0008984">
    <property type="term" value="F:protein-glutamate methylesterase activity"/>
    <property type="evidence" value="ECO:0007669"/>
    <property type="project" value="UniProtKB-EC"/>
</dbReference>
<keyword evidence="7" id="KW-1185">Reference proteome</keyword>
<name>A0A9Q9IT79_9ACTN</name>
<dbReference type="Gene3D" id="3.40.50.180">
    <property type="entry name" value="Methylesterase CheB, C-terminal domain"/>
    <property type="match status" value="1"/>
</dbReference>
<dbReference type="CDD" id="cd16433">
    <property type="entry name" value="CheB"/>
    <property type="match status" value="1"/>
</dbReference>
<feature type="active site" evidence="4">
    <location>
        <position position="132"/>
    </location>
</feature>
<dbReference type="EMBL" id="CP073767">
    <property type="protein sequence ID" value="UWZ58980.1"/>
    <property type="molecule type" value="Genomic_DNA"/>
</dbReference>
<keyword evidence="4" id="KW-0145">Chemotaxis</keyword>
<dbReference type="KEGG" id="daur:Daura_24135"/>
<dbReference type="Proteomes" id="UP001058003">
    <property type="component" value="Chromosome"/>
</dbReference>
<dbReference type="EC" id="3.1.1.61" evidence="2"/>
<dbReference type="PANTHER" id="PTHR42872">
    <property type="entry name" value="PROTEIN-GLUTAMATE METHYLESTERASE/PROTEIN-GLUTAMINE GLUTAMINASE"/>
    <property type="match status" value="1"/>
</dbReference>
<evidence type="ECO:0000313" key="7">
    <source>
        <dbReference type="Proteomes" id="UP001058003"/>
    </source>
</evidence>
<dbReference type="PROSITE" id="PS50122">
    <property type="entry name" value="CHEB"/>
    <property type="match status" value="1"/>
</dbReference>
<dbReference type="PIRSF" id="PIRSF036461">
    <property type="entry name" value="Chmtx_methlestr"/>
    <property type="match status" value="1"/>
</dbReference>
<keyword evidence="1 4" id="KW-0378">Hydrolase</keyword>
<dbReference type="GO" id="GO:0005737">
    <property type="term" value="C:cytoplasm"/>
    <property type="evidence" value="ECO:0007669"/>
    <property type="project" value="InterPro"/>
</dbReference>
<evidence type="ECO:0000256" key="2">
    <source>
        <dbReference type="ARBA" id="ARBA00039140"/>
    </source>
</evidence>
<dbReference type="GO" id="GO:0000156">
    <property type="term" value="F:phosphorelay response regulator activity"/>
    <property type="evidence" value="ECO:0007669"/>
    <property type="project" value="InterPro"/>
</dbReference>
<sequence length="341" mass="35229">MREPRGLVVVGASAGGVEALRSFVAALPGSLAAAVCVVLHIPRSGTSALPHILGRAGRLPVRHATDSCPLEAGTIYVAPPNFHVLVVDGKLRLSRGPTENGHRPAVDPLFRSAARAWGRAVVGVVLSGSRDDGAFGLATIVEHGGAGLVQAPAEALHPSMPVQAAELVPDARVMPVAAMGAALAEMTDGMTGPAPVPLSGDAQVVAEDAMAAMEDLTAESAGGVPAGFGCPSCHGALFELPGGHRPPRFRCRVGHAWSALGLIEEQGEALEGALWMALRSLEEKAALSRRMADSASMRGSVMTAERYNEVSRAADDAGRIIRQLIEQLGSVEDKPLVADEL</sequence>
<accession>A0A9Q9IT79</accession>
<dbReference type="SUPFAM" id="SSF52738">
    <property type="entry name" value="Methylesterase CheB, C-terminal domain"/>
    <property type="match status" value="1"/>
</dbReference>
<evidence type="ECO:0000259" key="5">
    <source>
        <dbReference type="PROSITE" id="PS50122"/>
    </source>
</evidence>
<evidence type="ECO:0000313" key="6">
    <source>
        <dbReference type="EMBL" id="UWZ58980.1"/>
    </source>
</evidence>
<dbReference type="InterPro" id="IPR035909">
    <property type="entry name" value="CheB_C"/>
</dbReference>
<organism evidence="6 7">
    <name type="scientific">Dactylosporangium aurantiacum</name>
    <dbReference type="NCBI Taxonomy" id="35754"/>
    <lineage>
        <taxon>Bacteria</taxon>
        <taxon>Bacillati</taxon>
        <taxon>Actinomycetota</taxon>
        <taxon>Actinomycetes</taxon>
        <taxon>Micromonosporales</taxon>
        <taxon>Micromonosporaceae</taxon>
        <taxon>Dactylosporangium</taxon>
    </lineage>
</organism>
<dbReference type="Pfam" id="PF01339">
    <property type="entry name" value="CheB_methylest"/>
    <property type="match status" value="1"/>
</dbReference>
<evidence type="ECO:0000256" key="4">
    <source>
        <dbReference type="PROSITE-ProRule" id="PRU00050"/>
    </source>
</evidence>
<feature type="active site" evidence="4">
    <location>
        <position position="13"/>
    </location>
</feature>
<proteinExistence type="predicted"/>
<reference evidence="6" key="1">
    <citation type="submission" date="2021-04" db="EMBL/GenBank/DDBJ databases">
        <title>Dactylosporangium aurantiacum NRRL B-8018 full assembly.</title>
        <authorList>
            <person name="Hartkoorn R.C."/>
            <person name="Beaudoing E."/>
            <person name="Hot D."/>
        </authorList>
    </citation>
    <scope>NUCLEOTIDE SEQUENCE</scope>
    <source>
        <strain evidence="6">NRRL B-8018</strain>
    </source>
</reference>
<evidence type="ECO:0000256" key="3">
    <source>
        <dbReference type="ARBA" id="ARBA00048267"/>
    </source>
</evidence>
<protein>
    <recommendedName>
        <fullName evidence="2">protein-glutamate methylesterase</fullName>
        <ecNumber evidence="2">3.1.1.61</ecNumber>
    </recommendedName>
</protein>
<dbReference type="AlphaFoldDB" id="A0A9Q9IT79"/>